<dbReference type="Proteomes" id="UP001295469">
    <property type="component" value="Chromosome C01"/>
</dbReference>
<accession>A0A816S0Y5</accession>
<dbReference type="AlphaFoldDB" id="A0A816S0Y5"/>
<evidence type="ECO:0000313" key="2">
    <source>
        <dbReference type="EMBL" id="CAF2078142.1"/>
    </source>
</evidence>
<reference evidence="2" key="1">
    <citation type="submission" date="2021-01" db="EMBL/GenBank/DDBJ databases">
        <authorList>
            <consortium name="Genoscope - CEA"/>
            <person name="William W."/>
        </authorList>
    </citation>
    <scope>NUCLEOTIDE SEQUENCE</scope>
</reference>
<name>A0A816S0Y5_BRANA</name>
<organism evidence="2">
    <name type="scientific">Brassica napus</name>
    <name type="common">Rape</name>
    <dbReference type="NCBI Taxonomy" id="3708"/>
    <lineage>
        <taxon>Eukaryota</taxon>
        <taxon>Viridiplantae</taxon>
        <taxon>Streptophyta</taxon>
        <taxon>Embryophyta</taxon>
        <taxon>Tracheophyta</taxon>
        <taxon>Spermatophyta</taxon>
        <taxon>Magnoliopsida</taxon>
        <taxon>eudicotyledons</taxon>
        <taxon>Gunneridae</taxon>
        <taxon>Pentapetalae</taxon>
        <taxon>rosids</taxon>
        <taxon>malvids</taxon>
        <taxon>Brassicales</taxon>
        <taxon>Brassicaceae</taxon>
        <taxon>Brassiceae</taxon>
        <taxon>Brassica</taxon>
    </lineage>
</organism>
<dbReference type="EMBL" id="HG994365">
    <property type="protein sequence ID" value="CAF2078142.1"/>
    <property type="molecule type" value="Genomic_DNA"/>
</dbReference>
<feature type="region of interest" description="Disordered" evidence="1">
    <location>
        <begin position="1"/>
        <end position="40"/>
    </location>
</feature>
<evidence type="ECO:0000256" key="1">
    <source>
        <dbReference type="SAM" id="MobiDB-lite"/>
    </source>
</evidence>
<feature type="compositionally biased region" description="Basic and acidic residues" evidence="1">
    <location>
        <begin position="1"/>
        <end position="15"/>
    </location>
</feature>
<protein>
    <submittedName>
        <fullName evidence="2">(rape) hypothetical protein</fullName>
    </submittedName>
</protein>
<proteinExistence type="predicted"/>
<gene>
    <name evidence="2" type="ORF">DARMORV10_C01P46690.1</name>
</gene>
<sequence>MSVRLSEKISSERSSRTAKASAMSGDRIEDSTIDPVMGASSLGPENIHPSPLLVYLYSKPHLSYTPDGCCRFAL</sequence>